<name>A0A225D682_9BACT</name>
<reference evidence="8" key="1">
    <citation type="submission" date="2017-06" db="EMBL/GenBank/DDBJ databases">
        <title>Genome analysis of Fimbriiglobus ruber SP5, the first member of the order Planctomycetales with confirmed chitinolytic capability.</title>
        <authorList>
            <person name="Ravin N.V."/>
            <person name="Rakitin A.L."/>
            <person name="Ivanova A.A."/>
            <person name="Beletsky A.V."/>
            <person name="Kulichevskaya I.S."/>
            <person name="Mardanov A.V."/>
            <person name="Dedysh S.N."/>
        </authorList>
    </citation>
    <scope>NUCLEOTIDE SEQUENCE [LARGE SCALE GENOMIC DNA]</scope>
    <source>
        <strain evidence="8">SP5</strain>
    </source>
</reference>
<dbReference type="NCBIfam" id="TIGR02454">
    <property type="entry name" value="ECF_T_CbiQ"/>
    <property type="match status" value="1"/>
</dbReference>
<dbReference type="AlphaFoldDB" id="A0A225D682"/>
<evidence type="ECO:0000256" key="4">
    <source>
        <dbReference type="ARBA" id="ARBA00022989"/>
    </source>
</evidence>
<gene>
    <name evidence="7" type="ORF">FRUB_07894</name>
</gene>
<dbReference type="PANTHER" id="PTHR34857:SF2">
    <property type="entry name" value="SLL0384 PROTEIN"/>
    <property type="match status" value="1"/>
</dbReference>
<feature type="transmembrane region" description="Helical" evidence="6">
    <location>
        <begin position="105"/>
        <end position="126"/>
    </location>
</feature>
<dbReference type="EMBL" id="NIDE01000015">
    <property type="protein sequence ID" value="OWK36972.1"/>
    <property type="molecule type" value="Genomic_DNA"/>
</dbReference>
<keyword evidence="4 6" id="KW-1133">Transmembrane helix</keyword>
<evidence type="ECO:0000313" key="7">
    <source>
        <dbReference type="EMBL" id="OWK36972.1"/>
    </source>
</evidence>
<evidence type="ECO:0000256" key="3">
    <source>
        <dbReference type="ARBA" id="ARBA00022692"/>
    </source>
</evidence>
<dbReference type="CDD" id="cd16914">
    <property type="entry name" value="EcfT"/>
    <property type="match status" value="1"/>
</dbReference>
<comment type="caution">
    <text evidence="7">The sequence shown here is derived from an EMBL/GenBank/DDBJ whole genome shotgun (WGS) entry which is preliminary data.</text>
</comment>
<dbReference type="Pfam" id="PF02361">
    <property type="entry name" value="CbiQ"/>
    <property type="match status" value="1"/>
</dbReference>
<protein>
    <submittedName>
        <fullName evidence="7">Transmembrane component NikQ of energizing module of nickel ECF transporter</fullName>
    </submittedName>
</protein>
<dbReference type="RefSeq" id="WP_088258564.1">
    <property type="nucleotide sequence ID" value="NZ_NIDE01000015.1"/>
</dbReference>
<evidence type="ECO:0000256" key="5">
    <source>
        <dbReference type="ARBA" id="ARBA00023136"/>
    </source>
</evidence>
<dbReference type="InterPro" id="IPR051611">
    <property type="entry name" value="ECF_transporter_component"/>
</dbReference>
<dbReference type="GO" id="GO:0006824">
    <property type="term" value="P:cobalt ion transport"/>
    <property type="evidence" value="ECO:0007669"/>
    <property type="project" value="InterPro"/>
</dbReference>
<keyword evidence="5 6" id="KW-0472">Membrane</keyword>
<organism evidence="7 8">
    <name type="scientific">Fimbriiglobus ruber</name>
    <dbReference type="NCBI Taxonomy" id="1908690"/>
    <lineage>
        <taxon>Bacteria</taxon>
        <taxon>Pseudomonadati</taxon>
        <taxon>Planctomycetota</taxon>
        <taxon>Planctomycetia</taxon>
        <taxon>Gemmatales</taxon>
        <taxon>Gemmataceae</taxon>
        <taxon>Fimbriiglobus</taxon>
    </lineage>
</organism>
<dbReference type="PANTHER" id="PTHR34857">
    <property type="entry name" value="SLL0384 PROTEIN"/>
    <property type="match status" value="1"/>
</dbReference>
<evidence type="ECO:0000256" key="6">
    <source>
        <dbReference type="SAM" id="Phobius"/>
    </source>
</evidence>
<dbReference type="OrthoDB" id="8585740at2"/>
<comment type="subcellular location">
    <subcellularLocation>
        <location evidence="1">Cell membrane</location>
        <topology evidence="1">Multi-pass membrane protein</topology>
    </subcellularLocation>
</comment>
<evidence type="ECO:0000313" key="8">
    <source>
        <dbReference type="Proteomes" id="UP000214646"/>
    </source>
</evidence>
<dbReference type="InterPro" id="IPR003339">
    <property type="entry name" value="ABC/ECF_trnsptr_transmembrane"/>
</dbReference>
<dbReference type="GO" id="GO:0043190">
    <property type="term" value="C:ATP-binding cassette (ABC) transporter complex"/>
    <property type="evidence" value="ECO:0007669"/>
    <property type="project" value="InterPro"/>
</dbReference>
<keyword evidence="2" id="KW-1003">Cell membrane</keyword>
<keyword evidence="8" id="KW-1185">Reference proteome</keyword>
<accession>A0A225D682</accession>
<feature type="transmembrane region" description="Helical" evidence="6">
    <location>
        <begin position="24"/>
        <end position="56"/>
    </location>
</feature>
<feature type="transmembrane region" description="Helical" evidence="6">
    <location>
        <begin position="231"/>
        <end position="249"/>
    </location>
</feature>
<evidence type="ECO:0000256" key="2">
    <source>
        <dbReference type="ARBA" id="ARBA00022475"/>
    </source>
</evidence>
<evidence type="ECO:0000256" key="1">
    <source>
        <dbReference type="ARBA" id="ARBA00004651"/>
    </source>
</evidence>
<proteinExistence type="predicted"/>
<keyword evidence="3 6" id="KW-0812">Transmembrane</keyword>
<sequence>MTLAVRDSSIPDSPLARWDARWKLAAFIVAVIGTISLRTPVAGAVALATGVLLAFVSRIPVGVLAGRIGGLALAVLPFIALVPLTQAGGGSGWDVGPVRVSEHGLIAAVVIALRIVAVGTFALVLIRTGPLARTFAAAHDLLVPGVIVQVAQLAHRYTFLLAAEARRVRVALKTRGFRAGTNRHTYRTLGHGVGSLLVRSGDRADRVADAMRCRGFDGTYRSATEPRTTRADVVAFLAAAVAMAALVLVDRQW</sequence>
<dbReference type="InterPro" id="IPR012809">
    <property type="entry name" value="ECF_CbiQ"/>
</dbReference>
<dbReference type="Proteomes" id="UP000214646">
    <property type="component" value="Unassembled WGS sequence"/>
</dbReference>
<feature type="transmembrane region" description="Helical" evidence="6">
    <location>
        <begin position="68"/>
        <end position="85"/>
    </location>
</feature>